<evidence type="ECO:0000313" key="1">
    <source>
        <dbReference type="Ensembl" id="ENSVKKP00000020323.1"/>
    </source>
</evidence>
<reference evidence="1" key="1">
    <citation type="submission" date="2025-08" db="UniProtKB">
        <authorList>
            <consortium name="Ensembl"/>
        </authorList>
    </citation>
    <scope>IDENTIFICATION</scope>
</reference>
<name>A0A8D2LEC9_VARKO</name>
<dbReference type="Ensembl" id="ENSVKKT00000020827.1">
    <property type="protein sequence ID" value="ENSVKKP00000020323.1"/>
    <property type="gene ID" value="ENSVKKG00000013697.1"/>
</dbReference>
<proteinExistence type="predicted"/>
<keyword evidence="2" id="KW-1185">Reference proteome</keyword>
<organism evidence="1 2">
    <name type="scientific">Varanus komodoensis</name>
    <name type="common">Komodo dragon</name>
    <dbReference type="NCBI Taxonomy" id="61221"/>
    <lineage>
        <taxon>Eukaryota</taxon>
        <taxon>Metazoa</taxon>
        <taxon>Chordata</taxon>
        <taxon>Craniata</taxon>
        <taxon>Vertebrata</taxon>
        <taxon>Euteleostomi</taxon>
        <taxon>Lepidosauria</taxon>
        <taxon>Squamata</taxon>
        <taxon>Bifurcata</taxon>
        <taxon>Unidentata</taxon>
        <taxon>Episquamata</taxon>
        <taxon>Toxicofera</taxon>
        <taxon>Anguimorpha</taxon>
        <taxon>Paleoanguimorpha</taxon>
        <taxon>Varanoidea</taxon>
        <taxon>Varanidae</taxon>
        <taxon>Varanus</taxon>
    </lineage>
</organism>
<dbReference type="AlphaFoldDB" id="A0A8D2LEC9"/>
<evidence type="ECO:0000313" key="2">
    <source>
        <dbReference type="Proteomes" id="UP000694545"/>
    </source>
</evidence>
<sequence>RNTPKERFSTLGKVAAHVPDLIVYGDFSQDVPFIESFDGVLLFVDISGWRSMWISARSCTWGTGMGVISTG</sequence>
<accession>A0A8D2LEC9</accession>
<reference evidence="1" key="2">
    <citation type="submission" date="2025-09" db="UniProtKB">
        <authorList>
            <consortium name="Ensembl"/>
        </authorList>
    </citation>
    <scope>IDENTIFICATION</scope>
</reference>
<dbReference type="Proteomes" id="UP000694545">
    <property type="component" value="Unplaced"/>
</dbReference>
<protein>
    <submittedName>
        <fullName evidence="1">Adenylate cyclase 10</fullName>
    </submittedName>
</protein>